<dbReference type="eggNOG" id="COG1898">
    <property type="taxonomic scope" value="Bacteria"/>
</dbReference>
<comment type="function">
    <text evidence="2">Catalyzes the epimerization of the C3' and C5'positions of dTDP-6-deoxy-D-xylo-4-hexulose, forming dTDP-6-deoxy-L-lyxo-4-hexulose.</text>
</comment>
<dbReference type="InterPro" id="IPR011051">
    <property type="entry name" value="RmlC_Cupin_sf"/>
</dbReference>
<name>B0T597_CAUSK</name>
<accession>B0T597</accession>
<dbReference type="GO" id="GO:0008830">
    <property type="term" value="F:dTDP-4-dehydrorhamnose 3,5-epimerase activity"/>
    <property type="evidence" value="ECO:0007669"/>
    <property type="project" value="UniProtKB-EC"/>
</dbReference>
<evidence type="ECO:0000256" key="4">
    <source>
        <dbReference type="ARBA" id="ARBA00019595"/>
    </source>
</evidence>
<dbReference type="EMBL" id="CP000927">
    <property type="protein sequence ID" value="ABZ74043.1"/>
    <property type="molecule type" value="Genomic_DNA"/>
</dbReference>
<evidence type="ECO:0000313" key="9">
    <source>
        <dbReference type="EMBL" id="ABZ74043.1"/>
    </source>
</evidence>
<dbReference type="GO" id="GO:0005829">
    <property type="term" value="C:cytosol"/>
    <property type="evidence" value="ECO:0007669"/>
    <property type="project" value="TreeGrafter"/>
</dbReference>
<organism evidence="9">
    <name type="scientific">Caulobacter sp. (strain K31)</name>
    <dbReference type="NCBI Taxonomy" id="366602"/>
    <lineage>
        <taxon>Bacteria</taxon>
        <taxon>Pseudomonadati</taxon>
        <taxon>Pseudomonadota</taxon>
        <taxon>Alphaproteobacteria</taxon>
        <taxon>Caulobacterales</taxon>
        <taxon>Caulobacteraceae</taxon>
        <taxon>Caulobacter</taxon>
    </lineage>
</organism>
<dbReference type="KEGG" id="cak:Caul_4923"/>
<dbReference type="OrthoDB" id="9800680at2"/>
<dbReference type="AlphaFoldDB" id="B0T597"/>
<evidence type="ECO:0000256" key="6">
    <source>
        <dbReference type="ARBA" id="ARBA00031424"/>
    </source>
</evidence>
<dbReference type="PANTHER" id="PTHR21047:SF2">
    <property type="entry name" value="THYMIDINE DIPHOSPHO-4-KETO-RHAMNOSE 3,5-EPIMERASE"/>
    <property type="match status" value="1"/>
</dbReference>
<dbReference type="EC" id="5.1.3.13" evidence="3"/>
<comment type="catalytic activity">
    <reaction evidence="1">
        <text>dTDP-4-dehydro-6-deoxy-alpha-D-glucose = dTDP-4-dehydro-beta-L-rhamnose</text>
        <dbReference type="Rhea" id="RHEA:16969"/>
        <dbReference type="ChEBI" id="CHEBI:57649"/>
        <dbReference type="ChEBI" id="CHEBI:62830"/>
        <dbReference type="EC" id="5.1.3.13"/>
    </reaction>
</comment>
<evidence type="ECO:0000256" key="2">
    <source>
        <dbReference type="ARBA" id="ARBA00001997"/>
    </source>
</evidence>
<evidence type="ECO:0000256" key="5">
    <source>
        <dbReference type="ARBA" id="ARBA00029758"/>
    </source>
</evidence>
<evidence type="ECO:0000256" key="8">
    <source>
        <dbReference type="PIRSR" id="PIRSR600888-3"/>
    </source>
</evidence>
<reference evidence="9" key="1">
    <citation type="submission" date="2008-01" db="EMBL/GenBank/DDBJ databases">
        <title>Complete sequence of chromosome of Caulobacter sp. K31.</title>
        <authorList>
            <consortium name="US DOE Joint Genome Institute"/>
            <person name="Copeland A."/>
            <person name="Lucas S."/>
            <person name="Lapidus A."/>
            <person name="Barry K."/>
            <person name="Glavina del Rio T."/>
            <person name="Dalin E."/>
            <person name="Tice H."/>
            <person name="Pitluck S."/>
            <person name="Bruce D."/>
            <person name="Goodwin L."/>
            <person name="Thompson L.S."/>
            <person name="Brettin T."/>
            <person name="Detter J.C."/>
            <person name="Han C."/>
            <person name="Schmutz J."/>
            <person name="Larimer F."/>
            <person name="Land M."/>
            <person name="Hauser L."/>
            <person name="Kyrpides N."/>
            <person name="Kim E."/>
            <person name="Stephens C."/>
            <person name="Richardson P."/>
        </authorList>
    </citation>
    <scope>NUCLEOTIDE SEQUENCE [LARGE SCALE GENOMIC DNA]</scope>
    <source>
        <strain evidence="9">K31</strain>
    </source>
</reference>
<dbReference type="HOGENOM" id="CLU_090940_1_1_5"/>
<sequence length="189" mass="20433">MTDRLEVGQFAPLSGLEGTWLHRPPRFEDPRGDTGPVLVDADWRAFGWRGFIQENQSRTPNAGVIRGLHFQSGDHAQARIVRVVQGAAYSVALDPRPESPTFGRHAGAQLSARGGTLMFVPAGLAHGLQVLEPDTIVCWATDHPFTPIARGGVVWNDPSAAIAWPITASVSVSDADQALPRLTDLERGR</sequence>
<evidence type="ECO:0000256" key="3">
    <source>
        <dbReference type="ARBA" id="ARBA00012098"/>
    </source>
</evidence>
<evidence type="ECO:0000256" key="7">
    <source>
        <dbReference type="ARBA" id="ARBA00033311"/>
    </source>
</evidence>
<keyword evidence="9" id="KW-0413">Isomerase</keyword>
<dbReference type="GO" id="GO:0000271">
    <property type="term" value="P:polysaccharide biosynthetic process"/>
    <property type="evidence" value="ECO:0007669"/>
    <property type="project" value="TreeGrafter"/>
</dbReference>
<gene>
    <name evidence="9" type="ordered locus">Caul_4923</name>
</gene>
<dbReference type="PANTHER" id="PTHR21047">
    <property type="entry name" value="DTDP-6-DEOXY-D-GLUCOSE-3,5 EPIMERASE"/>
    <property type="match status" value="1"/>
</dbReference>
<dbReference type="InterPro" id="IPR000888">
    <property type="entry name" value="RmlC-like"/>
</dbReference>
<dbReference type="SUPFAM" id="SSF51182">
    <property type="entry name" value="RmlC-like cupins"/>
    <property type="match status" value="1"/>
</dbReference>
<feature type="site" description="Participates in a stacking interaction with the thymidine ring of dTDP-4-oxo-6-deoxyglucose" evidence="8">
    <location>
        <position position="145"/>
    </location>
</feature>
<proteinExistence type="predicted"/>
<protein>
    <recommendedName>
        <fullName evidence="4">dTDP-4-dehydrorhamnose 3,5-epimerase</fullName>
        <ecNumber evidence="3">5.1.3.13</ecNumber>
    </recommendedName>
    <alternativeName>
        <fullName evidence="6">Thymidine diphospho-4-keto-rhamnose 3,5-epimerase</fullName>
    </alternativeName>
    <alternativeName>
        <fullName evidence="5">dTDP-4-keto-6-deoxyglucose 3,5-epimerase</fullName>
    </alternativeName>
    <alternativeName>
        <fullName evidence="7">dTDP-6-deoxy-D-xylo-4-hexulose 3,5-epimerase</fullName>
    </alternativeName>
</protein>
<dbReference type="GO" id="GO:0019305">
    <property type="term" value="P:dTDP-rhamnose biosynthetic process"/>
    <property type="evidence" value="ECO:0007669"/>
    <property type="project" value="TreeGrafter"/>
</dbReference>
<dbReference type="CDD" id="cd00438">
    <property type="entry name" value="cupin_RmlC"/>
    <property type="match status" value="1"/>
</dbReference>
<dbReference type="Pfam" id="PF00908">
    <property type="entry name" value="dTDP_sugar_isom"/>
    <property type="match status" value="1"/>
</dbReference>
<dbReference type="InterPro" id="IPR014710">
    <property type="entry name" value="RmlC-like_jellyroll"/>
</dbReference>
<evidence type="ECO:0000256" key="1">
    <source>
        <dbReference type="ARBA" id="ARBA00001298"/>
    </source>
</evidence>
<dbReference type="STRING" id="366602.Caul_4923"/>
<dbReference type="Gene3D" id="2.60.120.10">
    <property type="entry name" value="Jelly Rolls"/>
    <property type="match status" value="1"/>
</dbReference>